<sequence length="77" mass="8642">MKDQLVELVERGKALSPEDRSRLVDLLLESLHEARLGEVEAAWDEEAERRLAAYDRGGIKAMDGEEVLARARALARP</sequence>
<evidence type="ECO:0000313" key="1">
    <source>
        <dbReference type="EMBL" id="CAB4923043.1"/>
    </source>
</evidence>
<dbReference type="AlphaFoldDB" id="A0A6J7HWQ2"/>
<gene>
    <name evidence="1" type="ORF">UFOPK3519_02035</name>
</gene>
<name>A0A6J7HWQ2_9ZZZZ</name>
<dbReference type="NCBIfam" id="TIGR02574">
    <property type="entry name" value="stabl_TIGR02574"/>
    <property type="match status" value="1"/>
</dbReference>
<dbReference type="EMBL" id="CAFBMG010000269">
    <property type="protein sequence ID" value="CAB4923043.1"/>
    <property type="molecule type" value="Genomic_DNA"/>
</dbReference>
<organism evidence="1">
    <name type="scientific">freshwater metagenome</name>
    <dbReference type="NCBI Taxonomy" id="449393"/>
    <lineage>
        <taxon>unclassified sequences</taxon>
        <taxon>metagenomes</taxon>
        <taxon>ecological metagenomes</taxon>
    </lineage>
</organism>
<dbReference type="InterPro" id="IPR013406">
    <property type="entry name" value="CHP02574_addiction_mod"/>
</dbReference>
<protein>
    <submittedName>
        <fullName evidence="1">Unannotated protein</fullName>
    </submittedName>
</protein>
<proteinExistence type="predicted"/>
<dbReference type="Pfam" id="PF09720">
    <property type="entry name" value="Unstab_antitox"/>
    <property type="match status" value="1"/>
</dbReference>
<accession>A0A6J7HWQ2</accession>
<reference evidence="1" key="1">
    <citation type="submission" date="2020-05" db="EMBL/GenBank/DDBJ databases">
        <authorList>
            <person name="Chiriac C."/>
            <person name="Salcher M."/>
            <person name="Ghai R."/>
            <person name="Kavagutti S V."/>
        </authorList>
    </citation>
    <scope>NUCLEOTIDE SEQUENCE</scope>
</reference>